<dbReference type="AlphaFoldDB" id="A0A2T4HT22"/>
<dbReference type="PROSITE" id="PS50112">
    <property type="entry name" value="PAS"/>
    <property type="match status" value="1"/>
</dbReference>
<gene>
    <name evidence="11" type="ORF">CV103_13930</name>
</gene>
<evidence type="ECO:0000313" key="11">
    <source>
        <dbReference type="EMBL" id="PTD18959.1"/>
    </source>
</evidence>
<feature type="domain" description="PAS" evidence="10">
    <location>
        <begin position="16"/>
        <end position="46"/>
    </location>
</feature>
<dbReference type="InterPro" id="IPR003594">
    <property type="entry name" value="HATPase_dom"/>
</dbReference>
<proteinExistence type="predicted"/>
<dbReference type="Pfam" id="PF00512">
    <property type="entry name" value="HisKA"/>
    <property type="match status" value="1"/>
</dbReference>
<dbReference type="PANTHER" id="PTHR43065:SF10">
    <property type="entry name" value="PEROXIDE STRESS-ACTIVATED HISTIDINE KINASE MAK3"/>
    <property type="match status" value="1"/>
</dbReference>
<dbReference type="RefSeq" id="WP_107395278.1">
    <property type="nucleotide sequence ID" value="NZ_PHHF01000058.1"/>
</dbReference>
<evidence type="ECO:0000259" key="10">
    <source>
        <dbReference type="PROSITE" id="PS50112"/>
    </source>
</evidence>
<dbReference type="SUPFAM" id="SSF55785">
    <property type="entry name" value="PYP-like sensor domain (PAS domain)"/>
    <property type="match status" value="1"/>
</dbReference>
<dbReference type="Pfam" id="PF02518">
    <property type="entry name" value="HATPase_c"/>
    <property type="match status" value="1"/>
</dbReference>
<dbReference type="InterPro" id="IPR003661">
    <property type="entry name" value="HisK_dim/P_dom"/>
</dbReference>
<evidence type="ECO:0000256" key="6">
    <source>
        <dbReference type="ARBA" id="ARBA00022777"/>
    </source>
</evidence>
<accession>A0A2T4HT22</accession>
<keyword evidence="7" id="KW-0067">ATP-binding</keyword>
<name>A0A2T4HT22_9SPHN</name>
<dbReference type="CDD" id="cd00082">
    <property type="entry name" value="HisKA"/>
    <property type="match status" value="1"/>
</dbReference>
<dbReference type="CDD" id="cd00130">
    <property type="entry name" value="PAS"/>
    <property type="match status" value="1"/>
</dbReference>
<dbReference type="Gene3D" id="3.30.565.10">
    <property type="entry name" value="Histidine kinase-like ATPase, C-terminal domain"/>
    <property type="match status" value="1"/>
</dbReference>
<keyword evidence="6 11" id="KW-0418">Kinase</keyword>
<dbReference type="PRINTS" id="PR00344">
    <property type="entry name" value="BCTRLSENSOR"/>
</dbReference>
<evidence type="ECO:0000256" key="7">
    <source>
        <dbReference type="ARBA" id="ARBA00022840"/>
    </source>
</evidence>
<evidence type="ECO:0000256" key="8">
    <source>
        <dbReference type="ARBA" id="ARBA00023012"/>
    </source>
</evidence>
<dbReference type="Gene3D" id="1.10.287.130">
    <property type="match status" value="1"/>
</dbReference>
<dbReference type="EC" id="2.7.13.3" evidence="2"/>
<dbReference type="GO" id="GO:0005524">
    <property type="term" value="F:ATP binding"/>
    <property type="evidence" value="ECO:0007669"/>
    <property type="project" value="UniProtKB-KW"/>
</dbReference>
<dbReference type="SMART" id="SM00388">
    <property type="entry name" value="HisKA"/>
    <property type="match status" value="1"/>
</dbReference>
<dbReference type="InterPro" id="IPR013767">
    <property type="entry name" value="PAS_fold"/>
</dbReference>
<dbReference type="NCBIfam" id="TIGR00229">
    <property type="entry name" value="sensory_box"/>
    <property type="match status" value="1"/>
</dbReference>
<dbReference type="InterPro" id="IPR000014">
    <property type="entry name" value="PAS"/>
</dbReference>
<sequence length="692" mass="75900">MTSPLRESRDHDEAGIAEFASESIVILDESGKVRSWNPAAERIFGWPALALRGTRIADISPSPADERRAWAHLLQEGSWHGRISRYTRDGGIVCAEVRRHLRYDGTGMHCDVIEFAYPTRDSGETQYAAGPVPDRTTAASWQIDVSPAAEIIAQIAARAGSVPEDELRDIYSRLVERALIVEVNERTARLVGGNRGPALLAGQSVAAFWPVGSRGILAELVLEALRGREGKVCRRQLASDGILRDPLVTVWRAGRAHSGRLFIAVNGAADDDRSYLFLRASEARYRKLIDYMPVALWQVDASHMGKIYAQLRADGVVDFERYLEEHPELVELAAATVNVTDVNRRAIELVGGAGVQDLIRPVGYLFAANPAALRRVMIGRFTGRKNYSELMKLQTLDNRVLDVRFSVTYPEPLLELDTTIFSLEDVTEQLRMETQLRQLQADFSHAARVSMLGELASSIAHEVNQPLAAIVTNAETSLRWLGRDKPDIGKVEQLTARIVASARRADEIVQRVRGMAVKQAPAPVELAFNEIIQESLLFVRHEIETRSVRVRTSYARGLPPVIGDRIQLQQVVVNMLINAIQAVEGCDEALQEIALSTGTDEKGDLLFMLGDRGPGIAPDHIARIFDGFFTTKTHGMGIGLAICQSIVTAHGGELSASNRPGGGAQFRVILPRAGRFAAADQIAGRPACAEGI</sequence>
<reference evidence="11 12" key="1">
    <citation type="submission" date="2017-11" db="EMBL/GenBank/DDBJ databases">
        <title>Sphingomonas oleivorans sp. nov., isolated from oil-contaminated soil.</title>
        <authorList>
            <person name="Wang L."/>
            <person name="Chen L."/>
        </authorList>
    </citation>
    <scope>NUCLEOTIDE SEQUENCE [LARGE SCALE GENOMIC DNA]</scope>
    <source>
        <strain evidence="11 12">K101</strain>
    </source>
</reference>
<evidence type="ECO:0000256" key="5">
    <source>
        <dbReference type="ARBA" id="ARBA00022741"/>
    </source>
</evidence>
<dbReference type="Gene3D" id="3.30.450.20">
    <property type="entry name" value="PAS domain"/>
    <property type="match status" value="1"/>
</dbReference>
<dbReference type="InterPro" id="IPR035965">
    <property type="entry name" value="PAS-like_dom_sf"/>
</dbReference>
<dbReference type="EMBL" id="PHHF01000058">
    <property type="protein sequence ID" value="PTD18959.1"/>
    <property type="molecule type" value="Genomic_DNA"/>
</dbReference>
<evidence type="ECO:0000256" key="2">
    <source>
        <dbReference type="ARBA" id="ARBA00012438"/>
    </source>
</evidence>
<comment type="caution">
    <text evidence="11">The sequence shown here is derived from an EMBL/GenBank/DDBJ whole genome shotgun (WGS) entry which is preliminary data.</text>
</comment>
<keyword evidence="4" id="KW-0808">Transferase</keyword>
<dbReference type="InterPro" id="IPR036890">
    <property type="entry name" value="HATPase_C_sf"/>
</dbReference>
<dbReference type="SMART" id="SM00091">
    <property type="entry name" value="PAS"/>
    <property type="match status" value="2"/>
</dbReference>
<organism evidence="11 12">
    <name type="scientific">Edaphosphingomonas fennica</name>
    <dbReference type="NCBI Taxonomy" id="114404"/>
    <lineage>
        <taxon>Bacteria</taxon>
        <taxon>Pseudomonadati</taxon>
        <taxon>Pseudomonadota</taxon>
        <taxon>Alphaproteobacteria</taxon>
        <taxon>Sphingomonadales</taxon>
        <taxon>Rhizorhabdaceae</taxon>
        <taxon>Edaphosphingomonas</taxon>
    </lineage>
</organism>
<dbReference type="GO" id="GO:0006355">
    <property type="term" value="P:regulation of DNA-templated transcription"/>
    <property type="evidence" value="ECO:0007669"/>
    <property type="project" value="InterPro"/>
</dbReference>
<dbReference type="SMART" id="SM00387">
    <property type="entry name" value="HATPase_c"/>
    <property type="match status" value="1"/>
</dbReference>
<dbReference type="Proteomes" id="UP000241206">
    <property type="component" value="Unassembled WGS sequence"/>
</dbReference>
<dbReference type="SUPFAM" id="SSF47384">
    <property type="entry name" value="Homodimeric domain of signal transducing histidine kinase"/>
    <property type="match status" value="1"/>
</dbReference>
<keyword evidence="3" id="KW-0597">Phosphoprotein</keyword>
<dbReference type="SUPFAM" id="SSF55874">
    <property type="entry name" value="ATPase domain of HSP90 chaperone/DNA topoisomerase II/histidine kinase"/>
    <property type="match status" value="1"/>
</dbReference>
<keyword evidence="12" id="KW-1185">Reference proteome</keyword>
<evidence type="ECO:0000256" key="3">
    <source>
        <dbReference type="ARBA" id="ARBA00022553"/>
    </source>
</evidence>
<dbReference type="InterPro" id="IPR036097">
    <property type="entry name" value="HisK_dim/P_sf"/>
</dbReference>
<evidence type="ECO:0000259" key="9">
    <source>
        <dbReference type="PROSITE" id="PS50109"/>
    </source>
</evidence>
<dbReference type="Pfam" id="PF00989">
    <property type="entry name" value="PAS"/>
    <property type="match status" value="1"/>
</dbReference>
<keyword evidence="5" id="KW-0547">Nucleotide-binding</keyword>
<keyword evidence="8" id="KW-0902">Two-component regulatory system</keyword>
<dbReference type="PANTHER" id="PTHR43065">
    <property type="entry name" value="SENSOR HISTIDINE KINASE"/>
    <property type="match status" value="1"/>
</dbReference>
<dbReference type="InterPro" id="IPR004358">
    <property type="entry name" value="Sig_transdc_His_kin-like_C"/>
</dbReference>
<dbReference type="InterPro" id="IPR005467">
    <property type="entry name" value="His_kinase_dom"/>
</dbReference>
<dbReference type="PROSITE" id="PS50109">
    <property type="entry name" value="HIS_KIN"/>
    <property type="match status" value="1"/>
</dbReference>
<evidence type="ECO:0000256" key="4">
    <source>
        <dbReference type="ARBA" id="ARBA00022679"/>
    </source>
</evidence>
<protein>
    <recommendedName>
        <fullName evidence="2">histidine kinase</fullName>
        <ecNumber evidence="2">2.7.13.3</ecNumber>
    </recommendedName>
</protein>
<evidence type="ECO:0000256" key="1">
    <source>
        <dbReference type="ARBA" id="ARBA00000085"/>
    </source>
</evidence>
<comment type="catalytic activity">
    <reaction evidence="1">
        <text>ATP + protein L-histidine = ADP + protein N-phospho-L-histidine.</text>
        <dbReference type="EC" id="2.7.13.3"/>
    </reaction>
</comment>
<dbReference type="GO" id="GO:0000155">
    <property type="term" value="F:phosphorelay sensor kinase activity"/>
    <property type="evidence" value="ECO:0007669"/>
    <property type="project" value="InterPro"/>
</dbReference>
<feature type="domain" description="Histidine kinase" evidence="9">
    <location>
        <begin position="458"/>
        <end position="674"/>
    </location>
</feature>
<evidence type="ECO:0000313" key="12">
    <source>
        <dbReference type="Proteomes" id="UP000241206"/>
    </source>
</evidence>